<feature type="compositionally biased region" description="Basic and acidic residues" evidence="1">
    <location>
        <begin position="198"/>
        <end position="214"/>
    </location>
</feature>
<feature type="compositionally biased region" description="Basic and acidic residues" evidence="1">
    <location>
        <begin position="828"/>
        <end position="843"/>
    </location>
</feature>
<feature type="region of interest" description="Disordered" evidence="1">
    <location>
        <begin position="880"/>
        <end position="964"/>
    </location>
</feature>
<evidence type="ECO:0000256" key="1">
    <source>
        <dbReference type="SAM" id="MobiDB-lite"/>
    </source>
</evidence>
<feature type="compositionally biased region" description="Basic and acidic residues" evidence="1">
    <location>
        <begin position="1396"/>
        <end position="1405"/>
    </location>
</feature>
<accession>A0A0Q9VZ66</accession>
<feature type="compositionally biased region" description="Basic and acidic residues" evidence="1">
    <location>
        <begin position="23"/>
        <end position="58"/>
    </location>
</feature>
<feature type="region of interest" description="Disordered" evidence="1">
    <location>
        <begin position="433"/>
        <end position="461"/>
    </location>
</feature>
<feature type="compositionally biased region" description="Polar residues" evidence="1">
    <location>
        <begin position="275"/>
        <end position="284"/>
    </location>
</feature>
<feature type="compositionally biased region" description="Basic and acidic residues" evidence="1">
    <location>
        <begin position="64"/>
        <end position="81"/>
    </location>
</feature>
<feature type="compositionally biased region" description="Basic and acidic residues" evidence="1">
    <location>
        <begin position="747"/>
        <end position="768"/>
    </location>
</feature>
<organism evidence="2 3">
    <name type="scientific">Drosophila virilis</name>
    <name type="common">Fruit fly</name>
    <dbReference type="NCBI Taxonomy" id="7244"/>
    <lineage>
        <taxon>Eukaryota</taxon>
        <taxon>Metazoa</taxon>
        <taxon>Ecdysozoa</taxon>
        <taxon>Arthropoda</taxon>
        <taxon>Hexapoda</taxon>
        <taxon>Insecta</taxon>
        <taxon>Pterygota</taxon>
        <taxon>Neoptera</taxon>
        <taxon>Endopterygota</taxon>
        <taxon>Diptera</taxon>
        <taxon>Brachycera</taxon>
        <taxon>Muscomorpha</taxon>
        <taxon>Ephydroidea</taxon>
        <taxon>Drosophilidae</taxon>
        <taxon>Drosophila</taxon>
    </lineage>
</organism>
<proteinExistence type="predicted"/>
<feature type="compositionally biased region" description="Basic and acidic residues" evidence="1">
    <location>
        <begin position="683"/>
        <end position="699"/>
    </location>
</feature>
<feature type="compositionally biased region" description="Basic and acidic residues" evidence="1">
    <location>
        <begin position="926"/>
        <end position="961"/>
    </location>
</feature>
<feature type="compositionally biased region" description="Basic and acidic residues" evidence="1">
    <location>
        <begin position="1087"/>
        <end position="1116"/>
    </location>
</feature>
<dbReference type="EMBL" id="CH940660">
    <property type="protein sequence ID" value="KRF78140.1"/>
    <property type="molecule type" value="Genomic_DNA"/>
</dbReference>
<feature type="compositionally biased region" description="Basic and acidic residues" evidence="1">
    <location>
        <begin position="1153"/>
        <end position="1192"/>
    </location>
</feature>
<feature type="compositionally biased region" description="Basic and acidic residues" evidence="1">
    <location>
        <begin position="1316"/>
        <end position="1337"/>
    </location>
</feature>
<reference evidence="2 3" key="1">
    <citation type="journal article" date="2007" name="Nature">
        <title>Evolution of genes and genomes on the Drosophila phylogeny.</title>
        <authorList>
            <consortium name="Drosophila 12 Genomes Consortium"/>
            <person name="Clark A.G."/>
            <person name="Eisen M.B."/>
            <person name="Smith D.R."/>
            <person name="Bergman C.M."/>
            <person name="Oliver B."/>
            <person name="Markow T.A."/>
            <person name="Kaufman T.C."/>
            <person name="Kellis M."/>
            <person name="Gelbart W."/>
            <person name="Iyer V.N."/>
            <person name="Pollard D.A."/>
            <person name="Sackton T.B."/>
            <person name="Larracuente A.M."/>
            <person name="Singh N.D."/>
            <person name="Abad J.P."/>
            <person name="Abt D.N."/>
            <person name="Adryan B."/>
            <person name="Aguade M."/>
            <person name="Akashi H."/>
            <person name="Anderson W.W."/>
            <person name="Aquadro C.F."/>
            <person name="Ardell D.H."/>
            <person name="Arguello R."/>
            <person name="Artieri C.G."/>
            <person name="Barbash D.A."/>
            <person name="Barker D."/>
            <person name="Barsanti P."/>
            <person name="Batterham P."/>
            <person name="Batzoglou S."/>
            <person name="Begun D."/>
            <person name="Bhutkar A."/>
            <person name="Blanco E."/>
            <person name="Bosak S.A."/>
            <person name="Bradley R.K."/>
            <person name="Brand A.D."/>
            <person name="Brent M.R."/>
            <person name="Brooks A.N."/>
            <person name="Brown R.H."/>
            <person name="Butlin R.K."/>
            <person name="Caggese C."/>
            <person name="Calvi B.R."/>
            <person name="Bernardo de Carvalho A."/>
            <person name="Caspi A."/>
            <person name="Castrezana S."/>
            <person name="Celniker S.E."/>
            <person name="Chang J.L."/>
            <person name="Chapple C."/>
            <person name="Chatterji S."/>
            <person name="Chinwalla A."/>
            <person name="Civetta A."/>
            <person name="Clifton S.W."/>
            <person name="Comeron J.M."/>
            <person name="Costello J.C."/>
            <person name="Coyne J.A."/>
            <person name="Daub J."/>
            <person name="David R.G."/>
            <person name="Delcher A.L."/>
            <person name="Delehaunty K."/>
            <person name="Do C.B."/>
            <person name="Ebling H."/>
            <person name="Edwards K."/>
            <person name="Eickbush T."/>
            <person name="Evans J.D."/>
            <person name="Filipski A."/>
            <person name="Findeiss S."/>
            <person name="Freyhult E."/>
            <person name="Fulton L."/>
            <person name="Fulton R."/>
            <person name="Garcia A.C."/>
            <person name="Gardiner A."/>
            <person name="Garfield D.A."/>
            <person name="Garvin B.E."/>
            <person name="Gibson G."/>
            <person name="Gilbert D."/>
            <person name="Gnerre S."/>
            <person name="Godfrey J."/>
            <person name="Good R."/>
            <person name="Gotea V."/>
            <person name="Gravely B."/>
            <person name="Greenberg A.J."/>
            <person name="Griffiths-Jones S."/>
            <person name="Gross S."/>
            <person name="Guigo R."/>
            <person name="Gustafson E.A."/>
            <person name="Haerty W."/>
            <person name="Hahn M.W."/>
            <person name="Halligan D.L."/>
            <person name="Halpern A.L."/>
            <person name="Halter G.M."/>
            <person name="Han M.V."/>
            <person name="Heger A."/>
            <person name="Hillier L."/>
            <person name="Hinrichs A.S."/>
            <person name="Holmes I."/>
            <person name="Hoskins R.A."/>
            <person name="Hubisz M.J."/>
            <person name="Hultmark D."/>
            <person name="Huntley M.A."/>
            <person name="Jaffe D.B."/>
            <person name="Jagadeeshan S."/>
            <person name="Jeck W.R."/>
            <person name="Johnson J."/>
            <person name="Jones C.D."/>
            <person name="Jordan W.C."/>
            <person name="Karpen G.H."/>
            <person name="Kataoka E."/>
            <person name="Keightley P.D."/>
            <person name="Kheradpour P."/>
            <person name="Kirkness E.F."/>
            <person name="Koerich L.B."/>
            <person name="Kristiansen K."/>
            <person name="Kudrna D."/>
            <person name="Kulathinal R.J."/>
            <person name="Kumar S."/>
            <person name="Kwok R."/>
            <person name="Lander E."/>
            <person name="Langley C.H."/>
            <person name="Lapoint R."/>
            <person name="Lazzaro B.P."/>
            <person name="Lee S.J."/>
            <person name="Levesque L."/>
            <person name="Li R."/>
            <person name="Lin C.F."/>
            <person name="Lin M.F."/>
            <person name="Lindblad-Toh K."/>
            <person name="Llopart A."/>
            <person name="Long M."/>
            <person name="Low L."/>
            <person name="Lozovsky E."/>
            <person name="Lu J."/>
            <person name="Luo M."/>
            <person name="Machado C.A."/>
            <person name="Makalowski W."/>
            <person name="Marzo M."/>
            <person name="Matsuda M."/>
            <person name="Matzkin L."/>
            <person name="McAllister B."/>
            <person name="McBride C.S."/>
            <person name="McKernan B."/>
            <person name="McKernan K."/>
            <person name="Mendez-Lago M."/>
            <person name="Minx P."/>
            <person name="Mollenhauer M.U."/>
            <person name="Montooth K."/>
            <person name="Mount S.M."/>
            <person name="Mu X."/>
            <person name="Myers E."/>
            <person name="Negre B."/>
            <person name="Newfeld S."/>
            <person name="Nielsen R."/>
            <person name="Noor M.A."/>
            <person name="O'Grady P."/>
            <person name="Pachter L."/>
            <person name="Papaceit M."/>
            <person name="Parisi M.J."/>
            <person name="Parisi M."/>
            <person name="Parts L."/>
            <person name="Pedersen J.S."/>
            <person name="Pesole G."/>
            <person name="Phillippy A.M."/>
            <person name="Ponting C.P."/>
            <person name="Pop M."/>
            <person name="Porcelli D."/>
            <person name="Powell J.R."/>
            <person name="Prohaska S."/>
            <person name="Pruitt K."/>
            <person name="Puig M."/>
            <person name="Quesneville H."/>
            <person name="Ram K.R."/>
            <person name="Rand D."/>
            <person name="Rasmussen M.D."/>
            <person name="Reed L.K."/>
            <person name="Reenan R."/>
            <person name="Reily A."/>
            <person name="Remington K.A."/>
            <person name="Rieger T.T."/>
            <person name="Ritchie M.G."/>
            <person name="Robin C."/>
            <person name="Rogers Y.H."/>
            <person name="Rohde C."/>
            <person name="Rozas J."/>
            <person name="Rubenfield M.J."/>
            <person name="Ruiz A."/>
            <person name="Russo S."/>
            <person name="Salzberg S.L."/>
            <person name="Sanchez-Gracia A."/>
            <person name="Saranga D.J."/>
            <person name="Sato H."/>
            <person name="Schaeffer S.W."/>
            <person name="Schatz M.C."/>
            <person name="Schlenke T."/>
            <person name="Schwartz R."/>
            <person name="Segarra C."/>
            <person name="Singh R.S."/>
            <person name="Sirot L."/>
            <person name="Sirota M."/>
            <person name="Sisneros N.B."/>
            <person name="Smith C.D."/>
            <person name="Smith T.F."/>
            <person name="Spieth J."/>
            <person name="Stage D.E."/>
            <person name="Stark A."/>
            <person name="Stephan W."/>
            <person name="Strausberg R.L."/>
            <person name="Strempel S."/>
            <person name="Sturgill D."/>
            <person name="Sutton G."/>
            <person name="Sutton G.G."/>
            <person name="Tao W."/>
            <person name="Teichmann S."/>
            <person name="Tobari Y.N."/>
            <person name="Tomimura Y."/>
            <person name="Tsolas J.M."/>
            <person name="Valente V.L."/>
            <person name="Venter E."/>
            <person name="Venter J.C."/>
            <person name="Vicario S."/>
            <person name="Vieira F.G."/>
            <person name="Vilella A.J."/>
            <person name="Villasante A."/>
            <person name="Walenz B."/>
            <person name="Wang J."/>
            <person name="Wasserman M."/>
            <person name="Watts T."/>
            <person name="Wilson D."/>
            <person name="Wilson R.K."/>
            <person name="Wing R.A."/>
            <person name="Wolfner M.F."/>
            <person name="Wong A."/>
            <person name="Wong G.K."/>
            <person name="Wu C.I."/>
            <person name="Wu G."/>
            <person name="Yamamoto D."/>
            <person name="Yang H.P."/>
            <person name="Yang S.P."/>
            <person name="Yorke J.A."/>
            <person name="Yoshida K."/>
            <person name="Zdobnov E."/>
            <person name="Zhang P."/>
            <person name="Zhang Y."/>
            <person name="Zimin A.V."/>
            <person name="Baldwin J."/>
            <person name="Abdouelleil A."/>
            <person name="Abdulkadir J."/>
            <person name="Abebe A."/>
            <person name="Abera B."/>
            <person name="Abreu J."/>
            <person name="Acer S.C."/>
            <person name="Aftuck L."/>
            <person name="Alexander A."/>
            <person name="An P."/>
            <person name="Anderson E."/>
            <person name="Anderson S."/>
            <person name="Arachi H."/>
            <person name="Azer M."/>
            <person name="Bachantsang P."/>
            <person name="Barry A."/>
            <person name="Bayul T."/>
            <person name="Berlin A."/>
            <person name="Bessette D."/>
            <person name="Bloom T."/>
            <person name="Blye J."/>
            <person name="Boguslavskiy L."/>
            <person name="Bonnet C."/>
            <person name="Boukhgalter B."/>
            <person name="Bourzgui I."/>
            <person name="Brown A."/>
            <person name="Cahill P."/>
            <person name="Channer S."/>
            <person name="Cheshatsang Y."/>
            <person name="Chuda L."/>
            <person name="Citroen M."/>
            <person name="Collymore A."/>
            <person name="Cooke P."/>
            <person name="Costello M."/>
            <person name="D'Aco K."/>
            <person name="Daza R."/>
            <person name="De Haan G."/>
            <person name="DeGray S."/>
            <person name="DeMaso C."/>
            <person name="Dhargay N."/>
            <person name="Dooley K."/>
            <person name="Dooley E."/>
            <person name="Doricent M."/>
            <person name="Dorje P."/>
            <person name="Dorjee K."/>
            <person name="Dupes A."/>
            <person name="Elong R."/>
            <person name="Falk J."/>
            <person name="Farina A."/>
            <person name="Faro S."/>
            <person name="Ferguson D."/>
            <person name="Fisher S."/>
            <person name="Foley C.D."/>
            <person name="Franke A."/>
            <person name="Friedrich D."/>
            <person name="Gadbois L."/>
            <person name="Gearin G."/>
            <person name="Gearin C.R."/>
            <person name="Giannoukos G."/>
            <person name="Goode T."/>
            <person name="Graham J."/>
            <person name="Grandbois E."/>
            <person name="Grewal S."/>
            <person name="Gyaltsen K."/>
            <person name="Hafez N."/>
            <person name="Hagos B."/>
            <person name="Hall J."/>
            <person name="Henson C."/>
            <person name="Hollinger A."/>
            <person name="Honan T."/>
            <person name="Huard M.D."/>
            <person name="Hughes L."/>
            <person name="Hurhula B."/>
            <person name="Husby M.E."/>
            <person name="Kamat A."/>
            <person name="Kanga B."/>
            <person name="Kashin S."/>
            <person name="Khazanovich D."/>
            <person name="Kisner P."/>
            <person name="Lance K."/>
            <person name="Lara M."/>
            <person name="Lee W."/>
            <person name="Lennon N."/>
            <person name="Letendre F."/>
            <person name="LeVine R."/>
            <person name="Lipovsky A."/>
            <person name="Liu X."/>
            <person name="Liu J."/>
            <person name="Liu S."/>
            <person name="Lokyitsang T."/>
            <person name="Lokyitsang Y."/>
            <person name="Lubonja R."/>
            <person name="Lui A."/>
            <person name="MacDonald P."/>
            <person name="Magnisalis V."/>
            <person name="Maru K."/>
            <person name="Matthews C."/>
            <person name="McCusker W."/>
            <person name="McDonough S."/>
            <person name="Mehta T."/>
            <person name="Meldrim J."/>
            <person name="Meneus L."/>
            <person name="Mihai O."/>
            <person name="Mihalev A."/>
            <person name="Mihova T."/>
            <person name="Mittelman R."/>
            <person name="Mlenga V."/>
            <person name="Montmayeur A."/>
            <person name="Mulrain L."/>
            <person name="Navidi A."/>
            <person name="Naylor J."/>
            <person name="Negash T."/>
            <person name="Nguyen T."/>
            <person name="Nguyen N."/>
            <person name="Nicol R."/>
            <person name="Norbu C."/>
            <person name="Norbu N."/>
            <person name="Novod N."/>
            <person name="O'Neill B."/>
            <person name="Osman S."/>
            <person name="Markiewicz E."/>
            <person name="Oyono O.L."/>
            <person name="Patti C."/>
            <person name="Phunkhang P."/>
            <person name="Pierre F."/>
            <person name="Priest M."/>
            <person name="Raghuraman S."/>
            <person name="Rege F."/>
            <person name="Reyes R."/>
            <person name="Rise C."/>
            <person name="Rogov P."/>
            <person name="Ross K."/>
            <person name="Ryan E."/>
            <person name="Settipalli S."/>
            <person name="Shea T."/>
            <person name="Sherpa N."/>
            <person name="Shi L."/>
            <person name="Shih D."/>
            <person name="Sparrow T."/>
            <person name="Spaulding J."/>
            <person name="Stalker J."/>
            <person name="Stange-Thomann N."/>
            <person name="Stavropoulos S."/>
            <person name="Stone C."/>
            <person name="Strader C."/>
            <person name="Tesfaye S."/>
            <person name="Thomson T."/>
            <person name="Thoulutsang Y."/>
            <person name="Thoulutsang D."/>
            <person name="Topham K."/>
            <person name="Topping I."/>
            <person name="Tsamla T."/>
            <person name="Vassiliev H."/>
            <person name="Vo A."/>
            <person name="Wangchuk T."/>
            <person name="Wangdi T."/>
            <person name="Weiand M."/>
            <person name="Wilkinson J."/>
            <person name="Wilson A."/>
            <person name="Yadav S."/>
            <person name="Young G."/>
            <person name="Yu Q."/>
            <person name="Zembek L."/>
            <person name="Zhong D."/>
            <person name="Zimmer A."/>
            <person name="Zwirko Z."/>
            <person name="Jaffe D.B."/>
            <person name="Alvarez P."/>
            <person name="Brockman W."/>
            <person name="Butler J."/>
            <person name="Chin C."/>
            <person name="Gnerre S."/>
            <person name="Grabherr M."/>
            <person name="Kleber M."/>
            <person name="Mauceli E."/>
            <person name="MacCallum I."/>
        </authorList>
    </citation>
    <scope>NUCLEOTIDE SEQUENCE [LARGE SCALE GENOMIC DNA]</scope>
    <source>
        <strain evidence="3">Tucson 15010-1051.87</strain>
    </source>
</reference>
<feature type="compositionally biased region" description="Basic and acidic residues" evidence="1">
    <location>
        <begin position="1363"/>
        <end position="1385"/>
    </location>
</feature>
<feature type="region of interest" description="Disordered" evidence="1">
    <location>
        <begin position="822"/>
        <end position="843"/>
    </location>
</feature>
<feature type="compositionally biased region" description="Basic and acidic residues" evidence="1">
    <location>
        <begin position="1487"/>
        <end position="1498"/>
    </location>
</feature>
<feature type="compositionally biased region" description="Polar residues" evidence="1">
    <location>
        <begin position="1666"/>
        <end position="1678"/>
    </location>
</feature>
<feature type="region of interest" description="Disordered" evidence="1">
    <location>
        <begin position="1267"/>
        <end position="1288"/>
    </location>
</feature>
<feature type="region of interest" description="Disordered" evidence="1">
    <location>
        <begin position="1087"/>
        <end position="1117"/>
    </location>
</feature>
<dbReference type="STRING" id="7244.A0A0Q9VZ66"/>
<name>A0A0Q9VZ66_DROVI</name>
<feature type="compositionally biased region" description="Polar residues" evidence="1">
    <location>
        <begin position="128"/>
        <end position="139"/>
    </location>
</feature>
<feature type="compositionally biased region" description="Basic and acidic residues" evidence="1">
    <location>
        <begin position="729"/>
        <end position="740"/>
    </location>
</feature>
<feature type="region of interest" description="Disordered" evidence="1">
    <location>
        <begin position="658"/>
        <end position="768"/>
    </location>
</feature>
<feature type="compositionally biased region" description="Basic and acidic residues" evidence="1">
    <location>
        <begin position="1593"/>
        <end position="1643"/>
    </location>
</feature>
<feature type="region of interest" description="Disordered" evidence="1">
    <location>
        <begin position="1590"/>
        <end position="1722"/>
    </location>
</feature>
<feature type="compositionally biased region" description="Polar residues" evidence="1">
    <location>
        <begin position="1499"/>
        <end position="1508"/>
    </location>
</feature>
<feature type="region of interest" description="Disordered" evidence="1">
    <location>
        <begin position="357"/>
        <end position="376"/>
    </location>
</feature>
<feature type="compositionally biased region" description="Basic and acidic residues" evidence="1">
    <location>
        <begin position="175"/>
        <end position="185"/>
    </location>
</feature>
<feature type="compositionally biased region" description="Polar residues" evidence="1">
    <location>
        <begin position="1464"/>
        <end position="1481"/>
    </location>
</feature>
<feature type="compositionally biased region" description="Basic and acidic residues" evidence="1">
    <location>
        <begin position="1430"/>
        <end position="1459"/>
    </location>
</feature>
<dbReference type="InParanoid" id="A0A0Q9VZ66"/>
<evidence type="ECO:0000313" key="2">
    <source>
        <dbReference type="EMBL" id="KRF78140.1"/>
    </source>
</evidence>
<dbReference type="Proteomes" id="UP000008792">
    <property type="component" value="Unassembled WGS sequence"/>
</dbReference>
<feature type="compositionally biased region" description="Basic and acidic residues" evidence="1">
    <location>
        <begin position="1412"/>
        <end position="1422"/>
    </location>
</feature>
<feature type="compositionally biased region" description="Polar residues" evidence="1">
    <location>
        <begin position="187"/>
        <end position="197"/>
    </location>
</feature>
<feature type="compositionally biased region" description="Basic and acidic residues" evidence="1">
    <location>
        <begin position="892"/>
        <end position="919"/>
    </location>
</feature>
<feature type="compositionally biased region" description="Polar residues" evidence="1">
    <location>
        <begin position="10"/>
        <end position="22"/>
    </location>
</feature>
<feature type="region of interest" description="Disordered" evidence="1">
    <location>
        <begin position="1"/>
        <end position="323"/>
    </location>
</feature>
<protein>
    <submittedName>
        <fullName evidence="2">Uncharacterized protein</fullName>
    </submittedName>
</protein>
<feature type="compositionally biased region" description="Basic and acidic residues" evidence="1">
    <location>
        <begin position="1696"/>
        <end position="1709"/>
    </location>
</feature>
<keyword evidence="3" id="KW-1185">Reference proteome</keyword>
<feature type="compositionally biased region" description="Basic and acidic residues" evidence="1">
    <location>
        <begin position="251"/>
        <end position="274"/>
    </location>
</feature>
<gene>
    <name evidence="2" type="primary">Dvir\GJ26030</name>
    <name evidence="2" type="ORF">Dvir_GJ26030</name>
</gene>
<feature type="compositionally biased region" description="Polar residues" evidence="1">
    <location>
        <begin position="236"/>
        <end position="249"/>
    </location>
</feature>
<feature type="compositionally biased region" description="Polar residues" evidence="1">
    <location>
        <begin position="717"/>
        <end position="726"/>
    </location>
</feature>
<feature type="compositionally biased region" description="Basic and acidic residues" evidence="1">
    <location>
        <begin position="142"/>
        <end position="163"/>
    </location>
</feature>
<feature type="compositionally biased region" description="Polar residues" evidence="1">
    <location>
        <begin position="299"/>
        <end position="323"/>
    </location>
</feature>
<feature type="compositionally biased region" description="Basic and acidic residues" evidence="1">
    <location>
        <begin position="448"/>
        <end position="461"/>
    </location>
</feature>
<evidence type="ECO:0000313" key="3">
    <source>
        <dbReference type="Proteomes" id="UP000008792"/>
    </source>
</evidence>
<sequence length="1763" mass="200416">MAENADSLVPDSQVSSCIGSSTAEKKMDTCPENKVIKEHERKHGNQKAKAQEKGEEKATRKKTDKKDTDDKVKLRDVKSVKETPQQQGHEIGGNAKKAKAQSRRWESALKERNAIESKECIKIEGNPTKETFINASGSKRNVKLEVRKRDANSKTGEKLKSQENQRGGLGTQRTTEQRKSDDKLNLECQQSQEQIVSNEKRALDKAPVTKKEVKATSGGATKDNTKKSGIKRQLSLDAQRTQKKTNALDPSQRKTESKEPDCKKLKITDNKSEEQMNPQSQNAKQAPPTKDPVKKISENRVSSSSKQLSNRQTTKSNTKTGKVIDTTTKKTLSDVTKAKAKISINAKEDLMEEEKVNLKKKEAKSRQKEKQKDIKVRVGERSTQILEAQQKLEDQGKLKDMKKLFDDTKVVKPLTNVSKEQETKTMAKREMFNANLTSDETPKCQVKPQEDGANRQKTEKKIDTAKKFKSFDEAIDTSVFTKKSSSRPRKISVDSRNVKINIHEKQKEPVANFKSGELPKLQEKQDDNVAANKTMQKEFDNTLMSLEKKRLEEGLQKNLPQKKRTVFKKENNKESIDMQQQQLKKELVLNTKDDICKTQSYTKMEKASMEKGNQDASDTVGLKAKGIWKAQKLQEKQDGELNTERKELEKQLDKQQSVIEKCQQQQPKTVSKKKGPTVRKMSVSKERNPTTDKAGKDISKCGVNVDAQKGKKVAPNRFQQTIGQNTADDDAKHKSFENIDVKQAPFDQRKASVAEDPMKLDKNKPPPFYADKKVIDKGLFSEAISTTLKMTFKKKVQKIANETEPSIDKKMVPPTEKHIVPGLQQGAEAKESSENKCLSDKTLNYKKDQEREISHTTNISSLSISKKLYASYPLQKTTEPDIVDGKISNPFKTKDRLEKMPKQKEDKASVSKDPMELGKQRPCLTVKKDIDKKDESNKNDKSNIKEKSHAKNTNIKKELEVPTHTMNIVPGSEVDVAELQRMTQRKAVVDTKLSHSKYMKHKHPQLQKDVIPSSQEQKLFKSDVLLKTSEQNTAESQKFNPFKNTDDIQIPSQPQSLWIKNDPKVLVKNRPCPTFKIDIDKKETTLKRSSSDDQLKIRIKKDPRQHNTNEREKSERTVNIVTGAQEKTIVRKTAYDKQLGTSRNNDLKLPQLRPDKSSLIKDYENLDDNRPCPTSKKDTEKTVPADKRAESGDILKRKEKKIDETKKLEKDREISQKANMSILHSEKMFVPASDDKTQFETDQLLKPALQNIVDGRNVNPIINKDEKQKVPQQQEHQSLLRKVPRELSKNKLSPSFEKDVRKKEPTCKEILINDMPRSKEKVTQHMKEPRKEKEIPHKTKTQQIIVPSSHEKNLLESDPLMKTSDKKIVDVRNSKPFRNQDEKQKPPLQYDNASLAKKDGKELAKNRPSPTIKKDAAKKDTTLKQSSSDDQLKIKTKRDMKQVDRKENKNGMENSDKSEIILPSSKTDSIPGSQKTTTVRTITEDEQLSRSRNNDQKSPELQQAMSTLTEDREELDENRSYSTFKTDSCNKMAADKRGVSGDILKRQEQIVEIKQQEEREISQRANINLLHSEEIIVPDSEEENKVAVTTLKQDADKNETSVKLPLSDDKSKTAEQMKDEAIEQEKENSNDTKKSALDCKDVNPKSLENIADGKNVQPVKPGIEQNVLQPQETHSSSTKGHRETDKQKLSPSITKNADKKEPIVKELPSHIKPKTNAKKTAVIKEQRKVKDISQDTKISLLHSDKVVTAGSQEIRHQRQLSKT</sequence>
<feature type="region of interest" description="Disordered" evidence="1">
    <location>
        <begin position="1311"/>
        <end position="1522"/>
    </location>
</feature>
<feature type="compositionally biased region" description="Basic and acidic residues" evidence="1">
    <location>
        <begin position="103"/>
        <end position="122"/>
    </location>
</feature>
<feature type="compositionally biased region" description="Polar residues" evidence="1">
    <location>
        <begin position="658"/>
        <end position="669"/>
    </location>
</feature>
<feature type="region of interest" description="Disordered" evidence="1">
    <location>
        <begin position="1135"/>
        <end position="1192"/>
    </location>
</feature>